<reference evidence="1 2" key="1">
    <citation type="submission" date="2017-06" db="EMBL/GenBank/DDBJ databases">
        <title>Ant-infecting Ophiocordyceps genomes reveal a high diversity of potential behavioral manipulation genes and a possible major role for enterotoxins.</title>
        <authorList>
            <person name="De Bekker C."/>
            <person name="Evans H.C."/>
            <person name="Brachmann A."/>
            <person name="Hughes D.P."/>
        </authorList>
    </citation>
    <scope>NUCLEOTIDE SEQUENCE [LARGE SCALE GENOMIC DNA]</scope>
    <source>
        <strain evidence="1 2">1348a</strain>
    </source>
</reference>
<proteinExistence type="predicted"/>
<dbReference type="AlphaFoldDB" id="A0A2C5YLG2"/>
<keyword evidence="2" id="KW-1185">Reference proteome</keyword>
<evidence type="ECO:0000313" key="1">
    <source>
        <dbReference type="EMBL" id="PHH67761.1"/>
    </source>
</evidence>
<dbReference type="Proteomes" id="UP000224854">
    <property type="component" value="Unassembled WGS sequence"/>
</dbReference>
<evidence type="ECO:0000313" key="2">
    <source>
        <dbReference type="Proteomes" id="UP000224854"/>
    </source>
</evidence>
<gene>
    <name evidence="1" type="ORF">CDD82_1150</name>
</gene>
<organism evidence="1 2">
    <name type="scientific">Ophiocordyceps australis</name>
    <dbReference type="NCBI Taxonomy" id="1399860"/>
    <lineage>
        <taxon>Eukaryota</taxon>
        <taxon>Fungi</taxon>
        <taxon>Dikarya</taxon>
        <taxon>Ascomycota</taxon>
        <taxon>Pezizomycotina</taxon>
        <taxon>Sordariomycetes</taxon>
        <taxon>Hypocreomycetidae</taxon>
        <taxon>Hypocreales</taxon>
        <taxon>Ophiocordycipitaceae</taxon>
        <taxon>Ophiocordyceps</taxon>
    </lineage>
</organism>
<sequence length="133" mass="14779">MFSLLSRSRALTRSFTLAPKQLRASLATTSKIPRAEYFVKIWDKPGIDRSAVAGDADVPESFHLMGEILDDQTLKVRGNCLACVCESEQEVVELLRLTPHYKQGVWDMSTAKISALETVHTSNLVSEAEKARV</sequence>
<evidence type="ECO:0008006" key="3">
    <source>
        <dbReference type="Google" id="ProtNLM"/>
    </source>
</evidence>
<comment type="caution">
    <text evidence="1">The sequence shown here is derived from an EMBL/GenBank/DDBJ whole genome shotgun (WGS) entry which is preliminary data.</text>
</comment>
<dbReference type="EMBL" id="NJEU01001323">
    <property type="protein sequence ID" value="PHH67761.1"/>
    <property type="molecule type" value="Genomic_DNA"/>
</dbReference>
<dbReference type="OrthoDB" id="4369758at2759"/>
<accession>A0A2C5YLG2</accession>
<name>A0A2C5YLG2_9HYPO</name>
<protein>
    <recommendedName>
        <fullName evidence="3">YCII-related domain-containing protein</fullName>
    </recommendedName>
</protein>